<organism evidence="3">
    <name type="scientific">Oppiella nova</name>
    <dbReference type="NCBI Taxonomy" id="334625"/>
    <lineage>
        <taxon>Eukaryota</taxon>
        <taxon>Metazoa</taxon>
        <taxon>Ecdysozoa</taxon>
        <taxon>Arthropoda</taxon>
        <taxon>Chelicerata</taxon>
        <taxon>Arachnida</taxon>
        <taxon>Acari</taxon>
        <taxon>Acariformes</taxon>
        <taxon>Sarcoptiformes</taxon>
        <taxon>Oribatida</taxon>
        <taxon>Brachypylina</taxon>
        <taxon>Oppioidea</taxon>
        <taxon>Oppiidae</taxon>
        <taxon>Oppiella</taxon>
    </lineage>
</organism>
<feature type="coiled-coil region" evidence="1">
    <location>
        <begin position="401"/>
        <end position="435"/>
    </location>
</feature>
<dbReference type="EMBL" id="OC928622">
    <property type="protein sequence ID" value="CAD7657851.1"/>
    <property type="molecule type" value="Genomic_DNA"/>
</dbReference>
<evidence type="ECO:0000313" key="3">
    <source>
        <dbReference type="EMBL" id="CAD7657851.1"/>
    </source>
</evidence>
<feature type="compositionally biased region" description="Basic and acidic residues" evidence="2">
    <location>
        <begin position="205"/>
        <end position="227"/>
    </location>
</feature>
<name>A0A7R9MDL6_9ACAR</name>
<evidence type="ECO:0000313" key="4">
    <source>
        <dbReference type="Proteomes" id="UP000728032"/>
    </source>
</evidence>
<reference evidence="3" key="1">
    <citation type="submission" date="2020-11" db="EMBL/GenBank/DDBJ databases">
        <authorList>
            <person name="Tran Van P."/>
        </authorList>
    </citation>
    <scope>NUCLEOTIDE SEQUENCE</scope>
</reference>
<sequence length="491" mass="56508">MTRMTFDNNYNKEFSSADESDDEVVLQKWSPIDCLSVETPLKTPESVDDSHDVCLNSNTSDSDLQKSYSKTFIDDLLHLFSLKLHLSLDFIHERYIRYSKQTQSERDLSKTDYTYAKSFSYNRRIDRLKADLSKTDYTYAKSFSYNRRIDRLKAFEWSVPNMSRKSVTSTVVKSSSHSKSTSSSLSLLEVFKNSINSSQTQSQTSERESSVMSDTKRSPKKKKEEQMFTRSNCLGGSQCEAGCEVHKKNRRRGTKSTGILIPNSGQGIEPAFEFSDDDDYAMNNRLNHQILNDYQHNGYRITGNNERNVYESEDEDEEEVTVVKRVTNIFKTTINSTSKLMDSVTPDAVKRVTHKCPSLWFILPVLLLTGIAYLMSQHMSSPVPFTPLQGITSDMSSQQAINELIREMQTIRYDLQSLKDSNNDFKSKMKSNENEKWNAFNERVDTIEDNLNHYLRNCCKNDTQSMLALIDIRLSEFMSSMLSQTKESRQS</sequence>
<proteinExistence type="predicted"/>
<evidence type="ECO:0000256" key="1">
    <source>
        <dbReference type="SAM" id="Coils"/>
    </source>
</evidence>
<keyword evidence="4" id="KW-1185">Reference proteome</keyword>
<feature type="non-terminal residue" evidence="3">
    <location>
        <position position="491"/>
    </location>
</feature>
<accession>A0A7R9MDL6</accession>
<evidence type="ECO:0000256" key="2">
    <source>
        <dbReference type="SAM" id="MobiDB-lite"/>
    </source>
</evidence>
<dbReference type="EMBL" id="CAJPVJ010013797">
    <property type="protein sequence ID" value="CAG2175037.1"/>
    <property type="molecule type" value="Genomic_DNA"/>
</dbReference>
<feature type="region of interest" description="Disordered" evidence="2">
    <location>
        <begin position="196"/>
        <end position="228"/>
    </location>
</feature>
<keyword evidence="1" id="KW-0175">Coiled coil</keyword>
<protein>
    <submittedName>
        <fullName evidence="3">Uncharacterized protein</fullName>
    </submittedName>
</protein>
<dbReference type="Proteomes" id="UP000728032">
    <property type="component" value="Unassembled WGS sequence"/>
</dbReference>
<gene>
    <name evidence="3" type="ORF">ONB1V03_LOCUS14476</name>
</gene>
<dbReference type="OrthoDB" id="10578004at2759"/>
<dbReference type="AlphaFoldDB" id="A0A7R9MDL6"/>